<dbReference type="Proteomes" id="UP001438707">
    <property type="component" value="Unassembled WGS sequence"/>
</dbReference>
<accession>A0AAW1QWY7</accession>
<comment type="caution">
    <text evidence="1">The sequence shown here is derived from an EMBL/GenBank/DDBJ whole genome shotgun (WGS) entry which is preliminary data.</text>
</comment>
<dbReference type="PANTHER" id="PTHR13244">
    <property type="entry name" value="ZINC FINGER MYND DOMAIN CONTAINING PROTEIN 10"/>
    <property type="match status" value="1"/>
</dbReference>
<keyword evidence="2" id="KW-1185">Reference proteome</keyword>
<evidence type="ECO:0000313" key="1">
    <source>
        <dbReference type="EMBL" id="KAK9825800.1"/>
    </source>
</evidence>
<gene>
    <name evidence="1" type="ORF">WJX74_008414</name>
</gene>
<organism evidence="1 2">
    <name type="scientific">Apatococcus lobatus</name>
    <dbReference type="NCBI Taxonomy" id="904363"/>
    <lineage>
        <taxon>Eukaryota</taxon>
        <taxon>Viridiplantae</taxon>
        <taxon>Chlorophyta</taxon>
        <taxon>core chlorophytes</taxon>
        <taxon>Trebouxiophyceae</taxon>
        <taxon>Chlorellales</taxon>
        <taxon>Chlorellaceae</taxon>
        <taxon>Apatococcus</taxon>
    </lineage>
</organism>
<sequence>MEELLARGAEASGDGHHSSKVLMTASEAEQVVQRLRTLSVDQVGSREWVEQHDAIERLNLQAHHNAQSHSDEFVMEALVSHDKLGVLVQDLLAYEVWAEQVFPFLKQHFAKELDSVTAYMLLHHEASVTNLLEVCMFHQHACDAVGEDVLLEVCDWCYRHLLWLYNLPPSISCPPERDAKALINLDAEVEQDEKMAEIQFGTAMCSLTILRYLTEHGPHLPLSVTTRLADALDAASALVPVMQQQPWSRRIGKREERFQDGRWQPVEASHRLRVCQPEAQVWLTLHNLVADPACRGKLAALRSESGRDALLSLRSRLTEPLLDQMPPLGALQRALNELALGALPTAPGNDPPARLIIEQARPTSHSLPSMKDWASLAARQQQTVFGPQARQLSQKRMEAMLQAFDFMCELQPKKGSETSQAGTAIQEVVVKSWRKVQGEVYETWSSFTVSIDDSKAPEPVELKDETSGLSMCGQRLRLKAIPADTARALPACGKLMVRYSGASATAAVELPAPATRASATELPQALWVTAGLLATDGLVLQLKLRQKERLKDRDRLAGTWYAYEPVGGAITVADSSKEPHQMLR</sequence>
<protein>
    <submittedName>
        <fullName evidence="1">Uncharacterized protein</fullName>
    </submittedName>
</protein>
<reference evidence="1 2" key="1">
    <citation type="journal article" date="2024" name="Nat. Commun.">
        <title>Phylogenomics reveals the evolutionary origins of lichenization in chlorophyte algae.</title>
        <authorList>
            <person name="Puginier C."/>
            <person name="Libourel C."/>
            <person name="Otte J."/>
            <person name="Skaloud P."/>
            <person name="Haon M."/>
            <person name="Grisel S."/>
            <person name="Petersen M."/>
            <person name="Berrin J.G."/>
            <person name="Delaux P.M."/>
            <person name="Dal Grande F."/>
            <person name="Keller J."/>
        </authorList>
    </citation>
    <scope>NUCLEOTIDE SEQUENCE [LARGE SCALE GENOMIC DNA]</scope>
    <source>
        <strain evidence="1 2">SAG 2145</strain>
    </source>
</reference>
<dbReference type="PANTHER" id="PTHR13244:SF7">
    <property type="entry name" value="ZINC FINGER MYND DOMAIN-CONTAINING PROTEIN 10"/>
    <property type="match status" value="1"/>
</dbReference>
<evidence type="ECO:0000313" key="2">
    <source>
        <dbReference type="Proteomes" id="UP001438707"/>
    </source>
</evidence>
<dbReference type="EMBL" id="JALJOS010000023">
    <property type="protein sequence ID" value="KAK9825800.1"/>
    <property type="molecule type" value="Genomic_DNA"/>
</dbReference>
<proteinExistence type="predicted"/>
<dbReference type="GO" id="GO:0005737">
    <property type="term" value="C:cytoplasm"/>
    <property type="evidence" value="ECO:0007669"/>
    <property type="project" value="TreeGrafter"/>
</dbReference>
<dbReference type="InterPro" id="IPR052298">
    <property type="entry name" value="ZMYND10"/>
</dbReference>
<name>A0AAW1QWY7_9CHLO</name>
<dbReference type="AlphaFoldDB" id="A0AAW1QWY7"/>